<keyword evidence="3" id="KW-1185">Reference proteome</keyword>
<dbReference type="Pfam" id="PF01425">
    <property type="entry name" value="Amidase"/>
    <property type="match status" value="1"/>
</dbReference>
<evidence type="ECO:0000259" key="1">
    <source>
        <dbReference type="Pfam" id="PF01425"/>
    </source>
</evidence>
<dbReference type="EMBL" id="CABFNO020001564">
    <property type="protein sequence ID" value="CAH0003410.1"/>
    <property type="molecule type" value="Genomic_DNA"/>
</dbReference>
<proteinExistence type="predicted"/>
<feature type="domain" description="Amidase" evidence="1">
    <location>
        <begin position="108"/>
        <end position="553"/>
    </location>
</feature>
<dbReference type="Proteomes" id="UP000754883">
    <property type="component" value="Unassembled WGS sequence"/>
</dbReference>
<reference evidence="2 3" key="2">
    <citation type="submission" date="2021-10" db="EMBL/GenBank/DDBJ databases">
        <authorList>
            <person name="Piombo E."/>
        </authorList>
    </citation>
    <scope>NUCLEOTIDE SEQUENCE [LARGE SCALE GENOMIC DNA]</scope>
</reference>
<reference evidence="3" key="1">
    <citation type="submission" date="2019-06" db="EMBL/GenBank/DDBJ databases">
        <authorList>
            <person name="Broberg M."/>
        </authorList>
    </citation>
    <scope>NUCLEOTIDE SEQUENCE [LARGE SCALE GENOMIC DNA]</scope>
</reference>
<dbReference type="PANTHER" id="PTHR11895:SF171">
    <property type="entry name" value="AMIDASE DOMAIN-CONTAINING PROTEIN"/>
    <property type="match status" value="1"/>
</dbReference>
<dbReference type="GO" id="GO:0003824">
    <property type="term" value="F:catalytic activity"/>
    <property type="evidence" value="ECO:0007669"/>
    <property type="project" value="InterPro"/>
</dbReference>
<protein>
    <recommendedName>
        <fullName evidence="1">Amidase domain-containing protein</fullName>
    </recommendedName>
</protein>
<dbReference type="InterPro" id="IPR000120">
    <property type="entry name" value="Amidase"/>
</dbReference>
<dbReference type="AlphaFoldDB" id="A0A9N9V0D4"/>
<name>A0A9N9V0D4_9HYPO</name>
<dbReference type="OrthoDB" id="1879366at2759"/>
<evidence type="ECO:0000313" key="2">
    <source>
        <dbReference type="EMBL" id="CAH0003410.1"/>
    </source>
</evidence>
<sequence length="568" mass="60781">MSIVAITEASSSNLISADLQELGVQLGIEISNSEDLDDYLLLLKSFEAVLKEIDHGQDYIHPSLKPQAVSGSRQFWRPGNHENPFNAWSHRCELVSISPVSDVLKNRTIAIKDNISVGGLPTTLGAPSIAQSSNQKPELSGVDATVVSRILEAGAVIKGTSTCECFCASPLSFTSSTGPVHNPRLHGFTAGGSSSGSCVLVAAHHLASESNGHYGETAELAIGSDQAGSVRIPASFNGIYGLKPTFGLIPYTGAASMSPMIDHIGPLASQLEDIAVLLEVMAGYDGLDSRMSPEAPLRSGVKPYSKILANFRERCQSGPGMKPKFSVGLLKEAFEMDGVSPEVRRIVHEAATRCFTAAGVTVREISVPMHRDGPIIWTASTRPSMSGPLCQGKTPGYLSFLPPHLQPQWPPSQDLYEAMTKLNPALVNIWFSGKYAAKFSNSAVQAKAHRKVFELRDAYDRAFNEVDVLITPCAPTVAMPHPKAAESEDQSASILDRLATAVGITSNTCPFNVTGHPGLNVPCGFASVPNHPDIQLPVGMQIVGRRWMDEELLQVAALFETGKELCSK</sequence>
<dbReference type="PANTHER" id="PTHR11895">
    <property type="entry name" value="TRANSAMIDASE"/>
    <property type="match status" value="1"/>
</dbReference>
<dbReference type="Gene3D" id="3.90.1300.10">
    <property type="entry name" value="Amidase signature (AS) domain"/>
    <property type="match status" value="1"/>
</dbReference>
<organism evidence="2 3">
    <name type="scientific">Clonostachys byssicola</name>
    <dbReference type="NCBI Taxonomy" id="160290"/>
    <lineage>
        <taxon>Eukaryota</taxon>
        <taxon>Fungi</taxon>
        <taxon>Dikarya</taxon>
        <taxon>Ascomycota</taxon>
        <taxon>Pezizomycotina</taxon>
        <taxon>Sordariomycetes</taxon>
        <taxon>Hypocreomycetidae</taxon>
        <taxon>Hypocreales</taxon>
        <taxon>Bionectriaceae</taxon>
        <taxon>Clonostachys</taxon>
    </lineage>
</organism>
<accession>A0A9N9V0D4</accession>
<dbReference type="SUPFAM" id="SSF75304">
    <property type="entry name" value="Amidase signature (AS) enzymes"/>
    <property type="match status" value="1"/>
</dbReference>
<comment type="caution">
    <text evidence="2">The sequence shown here is derived from an EMBL/GenBank/DDBJ whole genome shotgun (WGS) entry which is preliminary data.</text>
</comment>
<gene>
    <name evidence="2" type="ORF">CBYS24578_00014587</name>
</gene>
<dbReference type="InterPro" id="IPR036928">
    <property type="entry name" value="AS_sf"/>
</dbReference>
<evidence type="ECO:0000313" key="3">
    <source>
        <dbReference type="Proteomes" id="UP000754883"/>
    </source>
</evidence>
<dbReference type="InterPro" id="IPR023631">
    <property type="entry name" value="Amidase_dom"/>
</dbReference>